<evidence type="ECO:0000313" key="1">
    <source>
        <dbReference type="EMBL" id="MFC0531197.1"/>
    </source>
</evidence>
<comment type="caution">
    <text evidence="1">The sequence shown here is derived from an EMBL/GenBank/DDBJ whole genome shotgun (WGS) entry which is preliminary data.</text>
</comment>
<evidence type="ECO:0000313" key="2">
    <source>
        <dbReference type="Proteomes" id="UP001589867"/>
    </source>
</evidence>
<proteinExistence type="predicted"/>
<organism evidence="1 2">
    <name type="scientific">Phytohabitans kaempferiae</name>
    <dbReference type="NCBI Taxonomy" id="1620943"/>
    <lineage>
        <taxon>Bacteria</taxon>
        <taxon>Bacillati</taxon>
        <taxon>Actinomycetota</taxon>
        <taxon>Actinomycetes</taxon>
        <taxon>Micromonosporales</taxon>
        <taxon>Micromonosporaceae</taxon>
    </lineage>
</organism>
<dbReference type="EMBL" id="JBHLUH010000056">
    <property type="protein sequence ID" value="MFC0531197.1"/>
    <property type="molecule type" value="Genomic_DNA"/>
</dbReference>
<dbReference type="RefSeq" id="WP_377255170.1">
    <property type="nucleotide sequence ID" value="NZ_JBHLUH010000056.1"/>
</dbReference>
<protein>
    <submittedName>
        <fullName evidence="1">Uncharacterized protein</fullName>
    </submittedName>
</protein>
<name>A0ABV6M9R6_9ACTN</name>
<accession>A0ABV6M9R6</accession>
<dbReference type="Proteomes" id="UP001589867">
    <property type="component" value="Unassembled WGS sequence"/>
</dbReference>
<sequence>MAARVRVAVVGAVSNAVSGALFLPVRTITRSAAARGVPTPVLSTLRLLVAAREELPEV</sequence>
<gene>
    <name evidence="1" type="ORF">ACFFIA_26495</name>
</gene>
<reference evidence="1 2" key="1">
    <citation type="submission" date="2024-09" db="EMBL/GenBank/DDBJ databases">
        <authorList>
            <person name="Sun Q."/>
            <person name="Mori K."/>
        </authorList>
    </citation>
    <scope>NUCLEOTIDE SEQUENCE [LARGE SCALE GENOMIC DNA]</scope>
    <source>
        <strain evidence="1 2">TBRC 3947</strain>
    </source>
</reference>
<keyword evidence="2" id="KW-1185">Reference proteome</keyword>